<keyword evidence="2" id="KW-1185">Reference proteome</keyword>
<comment type="caution">
    <text evidence="1">The sequence shown here is derived from an EMBL/GenBank/DDBJ whole genome shotgun (WGS) entry which is preliminary data.</text>
</comment>
<dbReference type="EMBL" id="CAAALY010122969">
    <property type="protein sequence ID" value="VEL31491.1"/>
    <property type="molecule type" value="Genomic_DNA"/>
</dbReference>
<name>A0A448X9F5_9PLAT</name>
<organism evidence="1 2">
    <name type="scientific">Protopolystoma xenopodis</name>
    <dbReference type="NCBI Taxonomy" id="117903"/>
    <lineage>
        <taxon>Eukaryota</taxon>
        <taxon>Metazoa</taxon>
        <taxon>Spiralia</taxon>
        <taxon>Lophotrochozoa</taxon>
        <taxon>Platyhelminthes</taxon>
        <taxon>Monogenea</taxon>
        <taxon>Polyopisthocotylea</taxon>
        <taxon>Polystomatidea</taxon>
        <taxon>Polystomatidae</taxon>
        <taxon>Protopolystoma</taxon>
    </lineage>
</organism>
<gene>
    <name evidence="1" type="ORF">PXEA_LOCUS24931</name>
</gene>
<dbReference type="AlphaFoldDB" id="A0A448X9F5"/>
<dbReference type="Proteomes" id="UP000784294">
    <property type="component" value="Unassembled WGS sequence"/>
</dbReference>
<sequence>MAEVVEVPTTKVLAHGLVLHVARSTSSLRSTVTNFTSLLGLNSPTCLHADRFRHGSPKVARLSTRLHRVDTMTSGRHGTQHDWDKRVSM</sequence>
<accession>A0A448X9F5</accession>
<proteinExistence type="predicted"/>
<evidence type="ECO:0000313" key="2">
    <source>
        <dbReference type="Proteomes" id="UP000784294"/>
    </source>
</evidence>
<evidence type="ECO:0000313" key="1">
    <source>
        <dbReference type="EMBL" id="VEL31491.1"/>
    </source>
</evidence>
<reference evidence="1" key="1">
    <citation type="submission" date="2018-11" db="EMBL/GenBank/DDBJ databases">
        <authorList>
            <consortium name="Pathogen Informatics"/>
        </authorList>
    </citation>
    <scope>NUCLEOTIDE SEQUENCE</scope>
</reference>
<protein>
    <submittedName>
        <fullName evidence="1">Uncharacterized protein</fullName>
    </submittedName>
</protein>